<name>A0AAN9IGI8_CLITE</name>
<sequence>MAEVRSVRRLMKQKGISKTPDFSLIRVDGDEEESSELQIIVAPTTETQAPESSGTVEEKAQGGEDGDFNIERRCLDQDGDFSIDIDHQQNKIYGPNIKFDRVPALAFNVFDWKYEKVEPVLMQKLVDRSNISLSYGFPHHIWFVDKYTEEKGRVLQTKEGRGQGVTSNKKKDKDKQGVTVVTAALSFLENFEDVYKLWGFIARFLDAGFVEKEVEIHNT</sequence>
<dbReference type="EMBL" id="JAYKXN010000006">
    <property type="protein sequence ID" value="KAK7280013.1"/>
    <property type="molecule type" value="Genomic_DNA"/>
</dbReference>
<comment type="caution">
    <text evidence="2">The sequence shown here is derived from an EMBL/GenBank/DDBJ whole genome shotgun (WGS) entry which is preliminary data.</text>
</comment>
<feature type="region of interest" description="Disordered" evidence="1">
    <location>
        <begin position="43"/>
        <end position="69"/>
    </location>
</feature>
<evidence type="ECO:0000256" key="1">
    <source>
        <dbReference type="SAM" id="MobiDB-lite"/>
    </source>
</evidence>
<proteinExistence type="predicted"/>
<evidence type="ECO:0000313" key="3">
    <source>
        <dbReference type="Proteomes" id="UP001359559"/>
    </source>
</evidence>
<keyword evidence="3" id="KW-1185">Reference proteome</keyword>
<organism evidence="2 3">
    <name type="scientific">Clitoria ternatea</name>
    <name type="common">Butterfly pea</name>
    <dbReference type="NCBI Taxonomy" id="43366"/>
    <lineage>
        <taxon>Eukaryota</taxon>
        <taxon>Viridiplantae</taxon>
        <taxon>Streptophyta</taxon>
        <taxon>Embryophyta</taxon>
        <taxon>Tracheophyta</taxon>
        <taxon>Spermatophyta</taxon>
        <taxon>Magnoliopsida</taxon>
        <taxon>eudicotyledons</taxon>
        <taxon>Gunneridae</taxon>
        <taxon>Pentapetalae</taxon>
        <taxon>rosids</taxon>
        <taxon>fabids</taxon>
        <taxon>Fabales</taxon>
        <taxon>Fabaceae</taxon>
        <taxon>Papilionoideae</taxon>
        <taxon>50 kb inversion clade</taxon>
        <taxon>NPAAA clade</taxon>
        <taxon>indigoferoid/millettioid clade</taxon>
        <taxon>Phaseoleae</taxon>
        <taxon>Clitoria</taxon>
    </lineage>
</organism>
<feature type="compositionally biased region" description="Polar residues" evidence="1">
    <location>
        <begin position="44"/>
        <end position="55"/>
    </location>
</feature>
<reference evidence="2 3" key="1">
    <citation type="submission" date="2024-01" db="EMBL/GenBank/DDBJ databases">
        <title>The genomes of 5 underutilized Papilionoideae crops provide insights into root nodulation and disease resistance.</title>
        <authorList>
            <person name="Yuan L."/>
        </authorList>
    </citation>
    <scope>NUCLEOTIDE SEQUENCE [LARGE SCALE GENOMIC DNA]</scope>
    <source>
        <strain evidence="2">LY-2023</strain>
        <tissue evidence="2">Leaf</tissue>
    </source>
</reference>
<protein>
    <submittedName>
        <fullName evidence="2">Uncharacterized protein</fullName>
    </submittedName>
</protein>
<dbReference type="AlphaFoldDB" id="A0AAN9IGI8"/>
<dbReference type="Proteomes" id="UP001359559">
    <property type="component" value="Unassembled WGS sequence"/>
</dbReference>
<gene>
    <name evidence="2" type="ORF">RJT34_25075</name>
</gene>
<evidence type="ECO:0000313" key="2">
    <source>
        <dbReference type="EMBL" id="KAK7280013.1"/>
    </source>
</evidence>
<accession>A0AAN9IGI8</accession>